<evidence type="ECO:0000256" key="8">
    <source>
        <dbReference type="HAMAP-Rule" id="MF_00238"/>
    </source>
</evidence>
<evidence type="ECO:0000256" key="2">
    <source>
        <dbReference type="ARBA" id="ARBA00022679"/>
    </source>
</evidence>
<name>A0A9D1CSD8_9FIRM</name>
<sequence>MEKPFSVAIDGPSGAGKSTIARASALRFGFIYVDTGAMYRTIGLAALRSGLGPHEQEGVRALLPGLRIDLRYGPSGEQRMFLGDEDVSALIRTQEVAMYASCVSSMPEVRAHLLEAQRSLARTHDVIMDGRDIATVVLPDADLKIFLTASAEKRAERRWEELRARGSEEEFGQVLREIVERDRQDEERAAAPLKIAEGAVVVDTSELSLKESVERVCALIEERLGGVRG</sequence>
<dbReference type="GO" id="GO:0005829">
    <property type="term" value="C:cytosol"/>
    <property type="evidence" value="ECO:0007669"/>
    <property type="project" value="TreeGrafter"/>
</dbReference>
<dbReference type="EC" id="2.7.4.25" evidence="8"/>
<keyword evidence="4 8" id="KW-0418">Kinase</keyword>
<feature type="domain" description="Cytidylate kinase" evidence="9">
    <location>
        <begin position="7"/>
        <end position="221"/>
    </location>
</feature>
<dbReference type="HAMAP" id="MF_00238">
    <property type="entry name" value="Cytidyl_kinase_type1"/>
    <property type="match status" value="1"/>
</dbReference>
<dbReference type="GO" id="GO:0006220">
    <property type="term" value="P:pyrimidine nucleotide metabolic process"/>
    <property type="evidence" value="ECO:0007669"/>
    <property type="project" value="UniProtKB-UniRule"/>
</dbReference>
<dbReference type="GO" id="GO:0036431">
    <property type="term" value="F:dCMP kinase activity"/>
    <property type="evidence" value="ECO:0007669"/>
    <property type="project" value="InterPro"/>
</dbReference>
<protein>
    <recommendedName>
        <fullName evidence="8">Cytidylate kinase</fullName>
        <shortName evidence="8">CK</shortName>
        <ecNumber evidence="8">2.7.4.25</ecNumber>
    </recommendedName>
    <alternativeName>
        <fullName evidence="8">Cytidine monophosphate kinase</fullName>
        <shortName evidence="8">CMP kinase</shortName>
    </alternativeName>
</protein>
<dbReference type="Gene3D" id="3.40.50.300">
    <property type="entry name" value="P-loop containing nucleotide triphosphate hydrolases"/>
    <property type="match status" value="1"/>
</dbReference>
<comment type="caution">
    <text evidence="10">The sequence shown here is derived from an EMBL/GenBank/DDBJ whole genome shotgun (WGS) entry which is preliminary data.</text>
</comment>
<dbReference type="InterPro" id="IPR003136">
    <property type="entry name" value="Cytidylate_kin"/>
</dbReference>
<keyword evidence="3 8" id="KW-0547">Nucleotide-binding</keyword>
<dbReference type="InterPro" id="IPR011994">
    <property type="entry name" value="Cytidylate_kinase_dom"/>
</dbReference>
<dbReference type="GO" id="GO:0015949">
    <property type="term" value="P:nucleobase-containing small molecule interconversion"/>
    <property type="evidence" value="ECO:0007669"/>
    <property type="project" value="TreeGrafter"/>
</dbReference>
<dbReference type="GO" id="GO:0005524">
    <property type="term" value="F:ATP binding"/>
    <property type="evidence" value="ECO:0007669"/>
    <property type="project" value="UniProtKB-UniRule"/>
</dbReference>
<reference evidence="10" key="2">
    <citation type="journal article" date="2021" name="PeerJ">
        <title>Extensive microbial diversity within the chicken gut microbiome revealed by metagenomics and culture.</title>
        <authorList>
            <person name="Gilroy R."/>
            <person name="Ravi A."/>
            <person name="Getino M."/>
            <person name="Pursley I."/>
            <person name="Horton D.L."/>
            <person name="Alikhan N.F."/>
            <person name="Baker D."/>
            <person name="Gharbi K."/>
            <person name="Hall N."/>
            <person name="Watson M."/>
            <person name="Adriaenssens E.M."/>
            <person name="Foster-Nyarko E."/>
            <person name="Jarju S."/>
            <person name="Secka A."/>
            <person name="Antonio M."/>
            <person name="Oren A."/>
            <person name="Chaudhuri R.R."/>
            <person name="La Ragione R."/>
            <person name="Hildebrand F."/>
            <person name="Pallen M.J."/>
        </authorList>
    </citation>
    <scope>NUCLEOTIDE SEQUENCE</scope>
    <source>
        <strain evidence="10">ChiBcolR7-354</strain>
    </source>
</reference>
<dbReference type="Proteomes" id="UP000824262">
    <property type="component" value="Unassembled WGS sequence"/>
</dbReference>
<dbReference type="InterPro" id="IPR027417">
    <property type="entry name" value="P-loop_NTPase"/>
</dbReference>
<gene>
    <name evidence="8" type="primary">cmk</name>
    <name evidence="10" type="ORF">IAB77_01565</name>
</gene>
<dbReference type="SUPFAM" id="SSF52540">
    <property type="entry name" value="P-loop containing nucleoside triphosphate hydrolases"/>
    <property type="match status" value="1"/>
</dbReference>
<dbReference type="NCBIfam" id="TIGR00017">
    <property type="entry name" value="cmk"/>
    <property type="match status" value="1"/>
</dbReference>
<dbReference type="PANTHER" id="PTHR21299:SF2">
    <property type="entry name" value="CYTIDYLATE KINASE"/>
    <property type="match status" value="1"/>
</dbReference>
<dbReference type="CDD" id="cd02020">
    <property type="entry name" value="CMPK"/>
    <property type="match status" value="1"/>
</dbReference>
<evidence type="ECO:0000256" key="5">
    <source>
        <dbReference type="ARBA" id="ARBA00022840"/>
    </source>
</evidence>
<evidence type="ECO:0000256" key="3">
    <source>
        <dbReference type="ARBA" id="ARBA00022741"/>
    </source>
</evidence>
<dbReference type="AlphaFoldDB" id="A0A9D1CSD8"/>
<comment type="similarity">
    <text evidence="1 8">Belongs to the cytidylate kinase family. Type 1 subfamily.</text>
</comment>
<dbReference type="PANTHER" id="PTHR21299">
    <property type="entry name" value="CYTIDYLATE KINASE/PANTOATE-BETA-ALANINE LIGASE"/>
    <property type="match status" value="1"/>
</dbReference>
<accession>A0A9D1CSD8</accession>
<evidence type="ECO:0000256" key="7">
    <source>
        <dbReference type="ARBA" id="ARBA00048478"/>
    </source>
</evidence>
<keyword evidence="5 8" id="KW-0067">ATP-binding</keyword>
<reference evidence="10" key="1">
    <citation type="submission" date="2020-10" db="EMBL/GenBank/DDBJ databases">
        <authorList>
            <person name="Gilroy R."/>
        </authorList>
    </citation>
    <scope>NUCLEOTIDE SEQUENCE</scope>
    <source>
        <strain evidence="10">ChiBcolR7-354</strain>
    </source>
</reference>
<evidence type="ECO:0000313" key="11">
    <source>
        <dbReference type="Proteomes" id="UP000824262"/>
    </source>
</evidence>
<evidence type="ECO:0000313" key="10">
    <source>
        <dbReference type="EMBL" id="HIQ77929.1"/>
    </source>
</evidence>
<comment type="subcellular location">
    <subcellularLocation>
        <location evidence="8">Cytoplasm</location>
    </subcellularLocation>
</comment>
<dbReference type="EMBL" id="DVGA01000021">
    <property type="protein sequence ID" value="HIQ77929.1"/>
    <property type="molecule type" value="Genomic_DNA"/>
</dbReference>
<evidence type="ECO:0000256" key="6">
    <source>
        <dbReference type="ARBA" id="ARBA00047615"/>
    </source>
</evidence>
<dbReference type="Pfam" id="PF02224">
    <property type="entry name" value="Cytidylate_kin"/>
    <property type="match status" value="1"/>
</dbReference>
<keyword evidence="2 8" id="KW-0808">Transferase</keyword>
<evidence type="ECO:0000256" key="1">
    <source>
        <dbReference type="ARBA" id="ARBA00009427"/>
    </source>
</evidence>
<evidence type="ECO:0000259" key="9">
    <source>
        <dbReference type="Pfam" id="PF02224"/>
    </source>
</evidence>
<organism evidence="10 11">
    <name type="scientific">Candidatus Scatomorpha intestinavium</name>
    <dbReference type="NCBI Taxonomy" id="2840922"/>
    <lineage>
        <taxon>Bacteria</taxon>
        <taxon>Bacillati</taxon>
        <taxon>Bacillota</taxon>
        <taxon>Clostridia</taxon>
        <taxon>Eubacteriales</taxon>
        <taxon>Candidatus Scatomorpha</taxon>
    </lineage>
</organism>
<keyword evidence="8" id="KW-0963">Cytoplasm</keyword>
<feature type="binding site" evidence="8">
    <location>
        <begin position="11"/>
        <end position="19"/>
    </location>
    <ligand>
        <name>ATP</name>
        <dbReference type="ChEBI" id="CHEBI:30616"/>
    </ligand>
</feature>
<evidence type="ECO:0000256" key="4">
    <source>
        <dbReference type="ARBA" id="ARBA00022777"/>
    </source>
</evidence>
<proteinExistence type="inferred from homology"/>
<comment type="catalytic activity">
    <reaction evidence="7 8">
        <text>CMP + ATP = CDP + ADP</text>
        <dbReference type="Rhea" id="RHEA:11600"/>
        <dbReference type="ChEBI" id="CHEBI:30616"/>
        <dbReference type="ChEBI" id="CHEBI:58069"/>
        <dbReference type="ChEBI" id="CHEBI:60377"/>
        <dbReference type="ChEBI" id="CHEBI:456216"/>
        <dbReference type="EC" id="2.7.4.25"/>
    </reaction>
</comment>
<comment type="catalytic activity">
    <reaction evidence="6 8">
        <text>dCMP + ATP = dCDP + ADP</text>
        <dbReference type="Rhea" id="RHEA:25094"/>
        <dbReference type="ChEBI" id="CHEBI:30616"/>
        <dbReference type="ChEBI" id="CHEBI:57566"/>
        <dbReference type="ChEBI" id="CHEBI:58593"/>
        <dbReference type="ChEBI" id="CHEBI:456216"/>
        <dbReference type="EC" id="2.7.4.25"/>
    </reaction>
</comment>